<dbReference type="EMBL" id="KQ965744">
    <property type="protein sequence ID" value="KXS17898.1"/>
    <property type="molecule type" value="Genomic_DNA"/>
</dbReference>
<feature type="domain" description="TRUD" evidence="3">
    <location>
        <begin position="285"/>
        <end position="531"/>
    </location>
</feature>
<dbReference type="GO" id="GO:0003723">
    <property type="term" value="F:RNA binding"/>
    <property type="evidence" value="ECO:0007669"/>
    <property type="project" value="InterPro"/>
</dbReference>
<dbReference type="GO" id="GO:0009982">
    <property type="term" value="F:pseudouridine synthase activity"/>
    <property type="evidence" value="ECO:0007669"/>
    <property type="project" value="EnsemblFungi"/>
</dbReference>
<sequence length="596" mass="66451">MPSSGGTGDRVHVRFTTEKDVGITEFVNVAINRFAGTFKHRITDFQVTEIGQDGLPASLTSLQAPPLPASSSSHDLVESTANLRRLLGDEAMETLQSWVESSARGDKVELLSEPMADKAQRSELHSLIRIVFEGALESTTVENRVRIFPKKGGGNQNRQNRGQLWRDMGFDYCKFVLYKENRDTIDAVNQVCRMLHLSPKSVQVAGTKDRRGATSQWTTAFRVTADRLEKLSNNLQQIKMGNFSYCKNNLNLGDLLGNQFKIALRHVTAKSEDVEQAIDSLRTQGFINYYGLQRFGTGSVPTHEVGKLLLRSQWKEAVDLILSPKENDLPNMSLAKQKWHDERDASASLKLLPKAALAEHSILSYFSKGGSRTTDYLNAISNIPRSLRVLYAHAYQSHIWNHVASSRIKLGRELLVGDLVLDRSLPSTVESNPAEQSDDVEVVDPEGGDLADLNKNIAVRVLRTKEECDTSTIYDVVLPLPGNDITYPENLREVYQTMLERDGFDMGSRDVFNSAIKDYSLPGGYRTLLCKPTDVSWNLARFGEDSEQLILTDVDRLKANVLPHSDGANCALILNFTLPPSSYATMALREVMDVND</sequence>
<dbReference type="SUPFAM" id="SSF55120">
    <property type="entry name" value="Pseudouridine synthase"/>
    <property type="match status" value="1"/>
</dbReference>
<dbReference type="GO" id="GO:0031429">
    <property type="term" value="C:box H/ACA snoRNP complex"/>
    <property type="evidence" value="ECO:0007669"/>
    <property type="project" value="EnsemblFungi"/>
</dbReference>
<evidence type="ECO:0000259" key="3">
    <source>
        <dbReference type="PROSITE" id="PS50984"/>
    </source>
</evidence>
<dbReference type="GO" id="GO:0000455">
    <property type="term" value="P:enzyme-directed rRNA pseudouridine synthesis"/>
    <property type="evidence" value="ECO:0007669"/>
    <property type="project" value="EnsemblFungi"/>
</dbReference>
<dbReference type="PROSITE" id="PS50984">
    <property type="entry name" value="TRUD"/>
    <property type="match status" value="1"/>
</dbReference>
<dbReference type="FunFam" id="3.30.2350.20:FF:000003">
    <property type="entry name" value="Pseudouridylate synthase 7 homolog"/>
    <property type="match status" value="1"/>
</dbReference>
<dbReference type="GO" id="GO:0031119">
    <property type="term" value="P:tRNA pseudouridine synthesis"/>
    <property type="evidence" value="ECO:0007669"/>
    <property type="project" value="EnsemblFungi"/>
</dbReference>
<organism evidence="4 5">
    <name type="scientific">Gonapodya prolifera (strain JEL478)</name>
    <name type="common">Monoblepharis prolifera</name>
    <dbReference type="NCBI Taxonomy" id="1344416"/>
    <lineage>
        <taxon>Eukaryota</taxon>
        <taxon>Fungi</taxon>
        <taxon>Fungi incertae sedis</taxon>
        <taxon>Chytridiomycota</taxon>
        <taxon>Chytridiomycota incertae sedis</taxon>
        <taxon>Monoblepharidomycetes</taxon>
        <taxon>Monoblepharidales</taxon>
        <taxon>Gonapodyaceae</taxon>
        <taxon>Gonapodya</taxon>
    </lineage>
</organism>
<name>A0A139AMG8_GONPJ</name>
<keyword evidence="2" id="KW-0413">Isomerase</keyword>
<dbReference type="NCBIfam" id="TIGR00094">
    <property type="entry name" value="tRNA_TruD_broad"/>
    <property type="match status" value="1"/>
</dbReference>
<dbReference type="InterPro" id="IPR042214">
    <property type="entry name" value="TruD_catalytic"/>
</dbReference>
<comment type="similarity">
    <text evidence="1">Belongs to the pseudouridine synthase TruD family.</text>
</comment>
<dbReference type="GO" id="GO:0031120">
    <property type="term" value="P:snRNA pseudouridine synthesis"/>
    <property type="evidence" value="ECO:0007669"/>
    <property type="project" value="EnsemblFungi"/>
</dbReference>
<accession>A0A139AMG8</accession>
<dbReference type="CDD" id="cd02576">
    <property type="entry name" value="PseudoU_synth_ScPUS7"/>
    <property type="match status" value="1"/>
</dbReference>
<dbReference type="Proteomes" id="UP000070544">
    <property type="component" value="Unassembled WGS sequence"/>
</dbReference>
<dbReference type="GO" id="GO:1990481">
    <property type="term" value="P:mRNA pseudouridine synthesis"/>
    <property type="evidence" value="ECO:0007669"/>
    <property type="project" value="EnsemblFungi"/>
</dbReference>
<protein>
    <submittedName>
        <fullName evidence="4">tRNA pseudouridine synthase D</fullName>
    </submittedName>
</protein>
<dbReference type="GO" id="GO:0005737">
    <property type="term" value="C:cytoplasm"/>
    <property type="evidence" value="ECO:0007669"/>
    <property type="project" value="EnsemblFungi"/>
</dbReference>
<evidence type="ECO:0000256" key="1">
    <source>
        <dbReference type="ARBA" id="ARBA00007953"/>
    </source>
</evidence>
<dbReference type="PIRSF" id="PIRSF037016">
    <property type="entry name" value="Pseudouridin_synth_euk_prd"/>
    <property type="match status" value="1"/>
</dbReference>
<reference evidence="4 5" key="1">
    <citation type="journal article" date="2015" name="Genome Biol. Evol.">
        <title>Phylogenomic analyses indicate that early fungi evolved digesting cell walls of algal ancestors of land plants.</title>
        <authorList>
            <person name="Chang Y."/>
            <person name="Wang S."/>
            <person name="Sekimoto S."/>
            <person name="Aerts A.L."/>
            <person name="Choi C."/>
            <person name="Clum A."/>
            <person name="LaButti K.M."/>
            <person name="Lindquist E.A."/>
            <person name="Yee Ngan C."/>
            <person name="Ohm R.A."/>
            <person name="Salamov A.A."/>
            <person name="Grigoriev I.V."/>
            <person name="Spatafora J.W."/>
            <person name="Berbee M.L."/>
        </authorList>
    </citation>
    <scope>NUCLEOTIDE SEQUENCE [LARGE SCALE GENOMIC DNA]</scope>
    <source>
        <strain evidence="4 5">JEL478</strain>
    </source>
</reference>
<dbReference type="AlphaFoldDB" id="A0A139AMG8"/>
<dbReference type="InterPro" id="IPR020103">
    <property type="entry name" value="PsdUridine_synth_cat_dom_sf"/>
</dbReference>
<dbReference type="InterPro" id="IPR001656">
    <property type="entry name" value="PsdUridine_synth_TruD"/>
</dbReference>
<dbReference type="OrthoDB" id="447290at2759"/>
<dbReference type="Pfam" id="PF01142">
    <property type="entry name" value="TruD"/>
    <property type="match status" value="1"/>
</dbReference>
<evidence type="ECO:0000313" key="5">
    <source>
        <dbReference type="Proteomes" id="UP000070544"/>
    </source>
</evidence>
<keyword evidence="5" id="KW-1185">Reference proteome</keyword>
<dbReference type="OMA" id="CTSHDSG"/>
<dbReference type="Gene3D" id="3.30.2350.20">
    <property type="entry name" value="TruD, catalytic domain"/>
    <property type="match status" value="2"/>
</dbReference>
<dbReference type="PANTHER" id="PTHR13326">
    <property type="entry name" value="TRNA PSEUDOURIDINE SYNTHASE D"/>
    <property type="match status" value="1"/>
</dbReference>
<evidence type="ECO:0000256" key="2">
    <source>
        <dbReference type="ARBA" id="ARBA00023235"/>
    </source>
</evidence>
<dbReference type="STRING" id="1344416.A0A139AMG8"/>
<dbReference type="InterPro" id="IPR011760">
    <property type="entry name" value="PsdUridine_synth_TruD_insert"/>
</dbReference>
<evidence type="ECO:0000313" key="4">
    <source>
        <dbReference type="EMBL" id="KXS17898.1"/>
    </source>
</evidence>
<gene>
    <name evidence="4" type="ORF">M427DRAFT_54145</name>
</gene>
<dbReference type="PANTHER" id="PTHR13326:SF21">
    <property type="entry name" value="PSEUDOURIDYLATE SYNTHASE PUS7L"/>
    <property type="match status" value="1"/>
</dbReference>
<proteinExistence type="inferred from homology"/>